<dbReference type="PROSITE" id="PS00705">
    <property type="entry name" value="PROK_CO2_ANHYDRASE_2"/>
    <property type="match status" value="1"/>
</dbReference>
<dbReference type="SUPFAM" id="SSF53056">
    <property type="entry name" value="beta-carbonic anhydrase, cab"/>
    <property type="match status" value="1"/>
</dbReference>
<dbReference type="GO" id="GO:0071244">
    <property type="term" value="P:cellular response to carbon dioxide"/>
    <property type="evidence" value="ECO:0007669"/>
    <property type="project" value="TreeGrafter"/>
</dbReference>
<dbReference type="AlphaFoldDB" id="A0AAN6M1C7"/>
<evidence type="ECO:0000256" key="1">
    <source>
        <dbReference type="ARBA" id="ARBA00006217"/>
    </source>
</evidence>
<dbReference type="InterPro" id="IPR001765">
    <property type="entry name" value="Carbonic_anhydrase"/>
</dbReference>
<protein>
    <recommendedName>
        <fullName evidence="2 8">Carbonic anhydrase</fullName>
        <ecNumber evidence="2 8">4.2.1.1</ecNumber>
    </recommendedName>
    <alternativeName>
        <fullName evidence="8">Carbonate dehydratase</fullName>
    </alternativeName>
</protein>
<dbReference type="InterPro" id="IPR036874">
    <property type="entry name" value="Carbonic_anhydrase_sf"/>
</dbReference>
<feature type="binding site" evidence="7">
    <location>
        <position position="48"/>
    </location>
    <ligand>
        <name>Zn(2+)</name>
        <dbReference type="ChEBI" id="CHEBI:29105"/>
    </ligand>
</feature>
<gene>
    <name evidence="9" type="ORF">GRF29_44g2538811</name>
</gene>
<dbReference type="PANTHER" id="PTHR11002">
    <property type="entry name" value="CARBONIC ANHYDRASE"/>
    <property type="match status" value="1"/>
</dbReference>
<evidence type="ECO:0000256" key="6">
    <source>
        <dbReference type="ARBA" id="ARBA00048348"/>
    </source>
</evidence>
<evidence type="ECO:0000313" key="10">
    <source>
        <dbReference type="Proteomes" id="UP001280581"/>
    </source>
</evidence>
<evidence type="ECO:0000256" key="3">
    <source>
        <dbReference type="ARBA" id="ARBA00022723"/>
    </source>
</evidence>
<evidence type="ECO:0000313" key="9">
    <source>
        <dbReference type="EMBL" id="KAK3210388.1"/>
    </source>
</evidence>
<dbReference type="InterPro" id="IPR015892">
    <property type="entry name" value="Carbonic_anhydrase_CS"/>
</dbReference>
<dbReference type="PANTHER" id="PTHR11002:SF76">
    <property type="entry name" value="CARBONIC ANHYDRASE"/>
    <property type="match status" value="1"/>
</dbReference>
<dbReference type="Gene3D" id="3.40.1050.10">
    <property type="entry name" value="Carbonic anhydrase"/>
    <property type="match status" value="1"/>
</dbReference>
<feature type="binding site" evidence="7">
    <location>
        <position position="105"/>
    </location>
    <ligand>
        <name>Zn(2+)</name>
        <dbReference type="ChEBI" id="CHEBI:29105"/>
    </ligand>
</feature>
<comment type="similarity">
    <text evidence="1 8">Belongs to the beta-class carbonic anhydrase family.</text>
</comment>
<proteinExistence type="inferred from homology"/>
<reference evidence="9 10" key="1">
    <citation type="submission" date="2021-02" db="EMBL/GenBank/DDBJ databases">
        <title>Genome assembly of Pseudopithomyces chartarum.</title>
        <authorList>
            <person name="Jauregui R."/>
            <person name="Singh J."/>
            <person name="Voisey C."/>
        </authorList>
    </citation>
    <scope>NUCLEOTIDE SEQUENCE [LARGE SCALE GENOMIC DNA]</scope>
    <source>
        <strain evidence="9 10">AGR01</strain>
    </source>
</reference>
<dbReference type="Proteomes" id="UP001280581">
    <property type="component" value="Unassembled WGS sequence"/>
</dbReference>
<keyword evidence="5 8" id="KW-0456">Lyase</keyword>
<dbReference type="CDD" id="cd00883">
    <property type="entry name" value="beta_CA_cladeA"/>
    <property type="match status" value="1"/>
</dbReference>
<evidence type="ECO:0000256" key="8">
    <source>
        <dbReference type="RuleBase" id="RU003956"/>
    </source>
</evidence>
<keyword evidence="4 7" id="KW-0862">Zinc</keyword>
<dbReference type="GO" id="GO:0005737">
    <property type="term" value="C:cytoplasm"/>
    <property type="evidence" value="ECO:0007669"/>
    <property type="project" value="TreeGrafter"/>
</dbReference>
<sequence>MTALADPIDRIVAGNRHFAQKTSEANPNAFSDLTKGQWPEILWIGCADSRIPETTVCNCAPGDIFVHRNIANCVHPDDVSAASVVEYAVTHLKVKKVVVCGHTKCGGAAASLSDADLGTTLNTWLHPVRELRRKHRAELEKLDDDDGRAARIAELNVHQAIDVLKEHPAVKSAAARRGLTLHGMIFDLGKGQLRILEEVGQKKGNGLWSPNN</sequence>
<keyword evidence="10" id="KW-1185">Reference proteome</keyword>
<dbReference type="GO" id="GO:0004089">
    <property type="term" value="F:carbonate dehydratase activity"/>
    <property type="evidence" value="ECO:0007669"/>
    <property type="project" value="UniProtKB-UniRule"/>
</dbReference>
<dbReference type="GO" id="GO:0015976">
    <property type="term" value="P:carbon utilization"/>
    <property type="evidence" value="ECO:0007669"/>
    <property type="project" value="InterPro"/>
</dbReference>
<evidence type="ECO:0000256" key="4">
    <source>
        <dbReference type="ARBA" id="ARBA00022833"/>
    </source>
</evidence>
<dbReference type="Pfam" id="PF00484">
    <property type="entry name" value="Pro_CA"/>
    <property type="match status" value="1"/>
</dbReference>
<evidence type="ECO:0000256" key="7">
    <source>
        <dbReference type="PIRSR" id="PIRSR601765-1"/>
    </source>
</evidence>
<accession>A0AAN6M1C7</accession>
<comment type="caution">
    <text evidence="9">The sequence shown here is derived from an EMBL/GenBank/DDBJ whole genome shotgun (WGS) entry which is preliminary data.</text>
</comment>
<name>A0AAN6M1C7_9PLEO</name>
<dbReference type="GO" id="GO:0034599">
    <property type="term" value="P:cellular response to oxidative stress"/>
    <property type="evidence" value="ECO:0007669"/>
    <property type="project" value="TreeGrafter"/>
</dbReference>
<feature type="binding site" evidence="7">
    <location>
        <position position="46"/>
    </location>
    <ligand>
        <name>Zn(2+)</name>
        <dbReference type="ChEBI" id="CHEBI:29105"/>
    </ligand>
</feature>
<evidence type="ECO:0000256" key="2">
    <source>
        <dbReference type="ARBA" id="ARBA00012925"/>
    </source>
</evidence>
<feature type="binding site" evidence="7">
    <location>
        <position position="102"/>
    </location>
    <ligand>
        <name>Zn(2+)</name>
        <dbReference type="ChEBI" id="CHEBI:29105"/>
    </ligand>
</feature>
<keyword evidence="3 7" id="KW-0479">Metal-binding</keyword>
<organism evidence="9 10">
    <name type="scientific">Pseudopithomyces chartarum</name>
    <dbReference type="NCBI Taxonomy" id="1892770"/>
    <lineage>
        <taxon>Eukaryota</taxon>
        <taxon>Fungi</taxon>
        <taxon>Dikarya</taxon>
        <taxon>Ascomycota</taxon>
        <taxon>Pezizomycotina</taxon>
        <taxon>Dothideomycetes</taxon>
        <taxon>Pleosporomycetidae</taxon>
        <taxon>Pleosporales</taxon>
        <taxon>Massarineae</taxon>
        <taxon>Didymosphaeriaceae</taxon>
        <taxon>Pseudopithomyces</taxon>
    </lineage>
</organism>
<dbReference type="EMBL" id="WVTA01000005">
    <property type="protein sequence ID" value="KAK3210388.1"/>
    <property type="molecule type" value="Genomic_DNA"/>
</dbReference>
<dbReference type="GO" id="GO:0008270">
    <property type="term" value="F:zinc ion binding"/>
    <property type="evidence" value="ECO:0007669"/>
    <property type="project" value="UniProtKB-UniRule"/>
</dbReference>
<comment type="function">
    <text evidence="8">Reversible hydration of carbon dioxide.</text>
</comment>
<dbReference type="SMART" id="SM00947">
    <property type="entry name" value="Pro_CA"/>
    <property type="match status" value="1"/>
</dbReference>
<comment type="catalytic activity">
    <reaction evidence="6 8">
        <text>hydrogencarbonate + H(+) = CO2 + H2O</text>
        <dbReference type="Rhea" id="RHEA:10748"/>
        <dbReference type="ChEBI" id="CHEBI:15377"/>
        <dbReference type="ChEBI" id="CHEBI:15378"/>
        <dbReference type="ChEBI" id="CHEBI:16526"/>
        <dbReference type="ChEBI" id="CHEBI:17544"/>
        <dbReference type="EC" id="4.2.1.1"/>
    </reaction>
</comment>
<evidence type="ECO:0000256" key="5">
    <source>
        <dbReference type="ARBA" id="ARBA00023239"/>
    </source>
</evidence>
<dbReference type="EC" id="4.2.1.1" evidence="2 8"/>
<comment type="cofactor">
    <cofactor evidence="7">
        <name>Zn(2+)</name>
        <dbReference type="ChEBI" id="CHEBI:29105"/>
    </cofactor>
    <text evidence="7">Binds 1 zinc ion per subunit.</text>
</comment>